<dbReference type="Proteomes" id="UP000051254">
    <property type="component" value="Unassembled WGS sequence"/>
</dbReference>
<accession>A0A0R0C5E0</accession>
<dbReference type="EMBL" id="LDJH01000001">
    <property type="protein sequence ID" value="KRG61044.1"/>
    <property type="molecule type" value="Genomic_DNA"/>
</dbReference>
<dbReference type="AlphaFoldDB" id="A0A0R0C5E0"/>
<dbReference type="InterPro" id="IPR001509">
    <property type="entry name" value="Epimerase_deHydtase"/>
</dbReference>
<name>A0A0R0C5E0_9GAMM</name>
<comment type="caution">
    <text evidence="2">The sequence shown here is derived from an EMBL/GenBank/DDBJ whole genome shotgun (WGS) entry which is preliminary data.</text>
</comment>
<evidence type="ECO:0000259" key="1">
    <source>
        <dbReference type="Pfam" id="PF01370"/>
    </source>
</evidence>
<protein>
    <submittedName>
        <fullName evidence="2">Radical SAM protein</fullName>
    </submittedName>
</protein>
<organism evidence="2 3">
    <name type="scientific">Stenotrophomonas koreensis</name>
    <dbReference type="NCBI Taxonomy" id="266128"/>
    <lineage>
        <taxon>Bacteria</taxon>
        <taxon>Pseudomonadati</taxon>
        <taxon>Pseudomonadota</taxon>
        <taxon>Gammaproteobacteria</taxon>
        <taxon>Lysobacterales</taxon>
        <taxon>Lysobacteraceae</taxon>
        <taxon>Stenotrophomonas</taxon>
    </lineage>
</organism>
<feature type="domain" description="NAD-dependent epimerase/dehydratase" evidence="1">
    <location>
        <begin position="4"/>
        <end position="226"/>
    </location>
</feature>
<dbReference type="Gene3D" id="3.40.50.720">
    <property type="entry name" value="NAD(P)-binding Rossmann-like Domain"/>
    <property type="match status" value="1"/>
</dbReference>
<dbReference type="RefSeq" id="WP_057661939.1">
    <property type="nucleotide sequence ID" value="NZ_LDJH01000001.1"/>
</dbReference>
<dbReference type="GO" id="GO:0005737">
    <property type="term" value="C:cytoplasm"/>
    <property type="evidence" value="ECO:0007669"/>
    <property type="project" value="TreeGrafter"/>
</dbReference>
<dbReference type="PANTHER" id="PTHR48079">
    <property type="entry name" value="PROTEIN YEEZ"/>
    <property type="match status" value="1"/>
</dbReference>
<keyword evidence="3" id="KW-1185">Reference proteome</keyword>
<evidence type="ECO:0000313" key="3">
    <source>
        <dbReference type="Proteomes" id="UP000051254"/>
    </source>
</evidence>
<dbReference type="InterPro" id="IPR051783">
    <property type="entry name" value="NAD(P)-dependent_oxidoreduct"/>
</dbReference>
<sequence length="325" mass="34487">MARILVTGASGFIGSHIARALAADGHRVRASGRNRAALATLGPGIDTHAADLASDDLQPLLAGVDAAVHSAARSSPWGTPAQFQRDNVLATERLLAASVQAGVGRFVHFGSPSIYFRFADQYAVGEAFEPPPRWITPYARSKWESELRVRAHAAHLPSVVLRPRAVFGPGDTAIFPRLLAVAASGRFPLVHGGRAVIDITHVDNVVAATRAALADSAPGDGRAYNISNGEPTAVGELLAQTFALCGLQVRLRPVPRQLALAAAGIAETLARLRPGQPEPRLTRYGVGVIGWSQTLDIGCARDELGYQPQVTLEQGLADFARSWRQ</sequence>
<gene>
    <name evidence="2" type="ORF">ABB25_00160</name>
</gene>
<reference evidence="2 3" key="1">
    <citation type="submission" date="2015-05" db="EMBL/GenBank/DDBJ databases">
        <title>Genome sequencing and analysis of members of genus Stenotrophomonas.</title>
        <authorList>
            <person name="Patil P.P."/>
            <person name="Midha S."/>
            <person name="Patil P.B."/>
        </authorList>
    </citation>
    <scope>NUCLEOTIDE SEQUENCE [LARGE SCALE GENOMIC DNA]</scope>
    <source>
        <strain evidence="2 3">DSM 17805</strain>
    </source>
</reference>
<dbReference type="PATRIC" id="fig|266128.3.peg.35"/>
<dbReference type="InterPro" id="IPR036291">
    <property type="entry name" value="NAD(P)-bd_dom_sf"/>
</dbReference>
<dbReference type="STRING" id="266128.ABB25_00160"/>
<dbReference type="GO" id="GO:0004029">
    <property type="term" value="F:aldehyde dehydrogenase (NAD+) activity"/>
    <property type="evidence" value="ECO:0007669"/>
    <property type="project" value="TreeGrafter"/>
</dbReference>
<proteinExistence type="predicted"/>
<dbReference type="PANTHER" id="PTHR48079:SF6">
    <property type="entry name" value="NAD(P)-BINDING DOMAIN-CONTAINING PROTEIN-RELATED"/>
    <property type="match status" value="1"/>
</dbReference>
<dbReference type="Pfam" id="PF01370">
    <property type="entry name" value="Epimerase"/>
    <property type="match status" value="1"/>
</dbReference>
<evidence type="ECO:0000313" key="2">
    <source>
        <dbReference type="EMBL" id="KRG61044.1"/>
    </source>
</evidence>
<dbReference type="SUPFAM" id="SSF51735">
    <property type="entry name" value="NAD(P)-binding Rossmann-fold domains"/>
    <property type="match status" value="1"/>
</dbReference>
<dbReference type="OrthoDB" id="3174087at2"/>